<comment type="caution">
    <text evidence="2">The sequence shown here is derived from an EMBL/GenBank/DDBJ whole genome shotgun (WGS) entry which is preliminary data.</text>
</comment>
<reference evidence="2 3" key="1">
    <citation type="submission" date="2013-02" db="EMBL/GenBank/DDBJ databases">
        <authorList>
            <person name="Fiebig A."/>
            <person name="Goeker M."/>
            <person name="Klenk H.-P.P."/>
        </authorList>
    </citation>
    <scope>NUCLEOTIDE SEQUENCE [LARGE SCALE GENOMIC DNA]</scope>
    <source>
        <strain evidence="2 3">DSM 19309</strain>
    </source>
</reference>
<evidence type="ECO:0000256" key="1">
    <source>
        <dbReference type="SAM" id="MobiDB-lite"/>
    </source>
</evidence>
<name>A0A017HJJ3_9RHOB</name>
<dbReference type="Proteomes" id="UP000019666">
    <property type="component" value="Unassembled WGS sequence"/>
</dbReference>
<organism evidence="2 3">
    <name type="scientific">Rubellimicrobium mesophilum DSM 19309</name>
    <dbReference type="NCBI Taxonomy" id="442562"/>
    <lineage>
        <taxon>Bacteria</taxon>
        <taxon>Pseudomonadati</taxon>
        <taxon>Pseudomonadota</taxon>
        <taxon>Alphaproteobacteria</taxon>
        <taxon>Rhodobacterales</taxon>
        <taxon>Roseobacteraceae</taxon>
        <taxon>Rubellimicrobium</taxon>
    </lineage>
</organism>
<evidence type="ECO:0000313" key="3">
    <source>
        <dbReference type="Proteomes" id="UP000019666"/>
    </source>
</evidence>
<proteinExistence type="predicted"/>
<sequence>MAGSAASIGLSRQATGQPPRRRRLLAPRGPAAGWTPSAGRVGRLTDSGPARVRAREAG</sequence>
<feature type="region of interest" description="Disordered" evidence="1">
    <location>
        <begin position="1"/>
        <end position="58"/>
    </location>
</feature>
<evidence type="ECO:0000313" key="2">
    <source>
        <dbReference type="EMBL" id="EYD74338.1"/>
    </source>
</evidence>
<protein>
    <submittedName>
        <fullName evidence="2">Uncharacterized protein</fullName>
    </submittedName>
</protein>
<dbReference type="AlphaFoldDB" id="A0A017HJJ3"/>
<accession>A0A017HJJ3</accession>
<gene>
    <name evidence="2" type="ORF">Rumeso_04119</name>
</gene>
<dbReference type="HOGENOM" id="CLU_2976537_0_0_5"/>
<dbReference type="EMBL" id="AOSK01000117">
    <property type="protein sequence ID" value="EYD74338.1"/>
    <property type="molecule type" value="Genomic_DNA"/>
</dbReference>
<keyword evidence="3" id="KW-1185">Reference proteome</keyword>